<feature type="region of interest" description="Disordered" evidence="1">
    <location>
        <begin position="226"/>
        <end position="257"/>
    </location>
</feature>
<feature type="chain" id="PRO_5035471157" evidence="2">
    <location>
        <begin position="24"/>
        <end position="305"/>
    </location>
</feature>
<dbReference type="Proteomes" id="UP000838412">
    <property type="component" value="Chromosome 3"/>
</dbReference>
<feature type="compositionally biased region" description="Basic and acidic residues" evidence="1">
    <location>
        <begin position="244"/>
        <end position="255"/>
    </location>
</feature>
<organism evidence="3 4">
    <name type="scientific">Branchiostoma lanceolatum</name>
    <name type="common">Common lancelet</name>
    <name type="synonym">Amphioxus lanceolatum</name>
    <dbReference type="NCBI Taxonomy" id="7740"/>
    <lineage>
        <taxon>Eukaryota</taxon>
        <taxon>Metazoa</taxon>
        <taxon>Chordata</taxon>
        <taxon>Cephalochordata</taxon>
        <taxon>Leptocardii</taxon>
        <taxon>Amphioxiformes</taxon>
        <taxon>Branchiostomatidae</taxon>
        <taxon>Branchiostoma</taxon>
    </lineage>
</organism>
<evidence type="ECO:0000313" key="4">
    <source>
        <dbReference type="Proteomes" id="UP000838412"/>
    </source>
</evidence>
<dbReference type="EMBL" id="OV696688">
    <property type="protein sequence ID" value="CAH1259113.1"/>
    <property type="molecule type" value="Genomic_DNA"/>
</dbReference>
<feature type="region of interest" description="Disordered" evidence="1">
    <location>
        <begin position="187"/>
        <end position="207"/>
    </location>
</feature>
<dbReference type="InterPro" id="IPR000884">
    <property type="entry name" value="TSP1_rpt"/>
</dbReference>
<dbReference type="OrthoDB" id="6516201at2759"/>
<feature type="region of interest" description="Disordered" evidence="1">
    <location>
        <begin position="270"/>
        <end position="305"/>
    </location>
</feature>
<dbReference type="InterPro" id="IPR036383">
    <property type="entry name" value="TSP1_rpt_sf"/>
</dbReference>
<evidence type="ECO:0000256" key="2">
    <source>
        <dbReference type="SAM" id="SignalP"/>
    </source>
</evidence>
<dbReference type="PROSITE" id="PS50092">
    <property type="entry name" value="TSP1"/>
    <property type="match status" value="1"/>
</dbReference>
<reference evidence="3" key="1">
    <citation type="submission" date="2022-01" db="EMBL/GenBank/DDBJ databases">
        <authorList>
            <person name="Braso-Vives M."/>
        </authorList>
    </citation>
    <scope>NUCLEOTIDE SEQUENCE</scope>
</reference>
<keyword evidence="4" id="KW-1185">Reference proteome</keyword>
<proteinExistence type="predicted"/>
<feature type="signal peptide" evidence="2">
    <location>
        <begin position="1"/>
        <end position="23"/>
    </location>
</feature>
<evidence type="ECO:0000256" key="1">
    <source>
        <dbReference type="SAM" id="MobiDB-lite"/>
    </source>
</evidence>
<gene>
    <name evidence="3" type="primary">Hypp2156</name>
    <name evidence="3" type="ORF">BLAG_LOCUS16495</name>
</gene>
<dbReference type="Gene3D" id="2.20.100.10">
    <property type="entry name" value="Thrombospondin type-1 (TSP1) repeat"/>
    <property type="match status" value="1"/>
</dbReference>
<sequence length="305" mass="32803">MALPAKMFCPMFVYLVLTGAVDVEDVTGTGTVGAPVAPLVETQARRRAQLAAVEPRGLRLTPVTGSVITEEHPWLPRARVHPDGQAPAANWNGWSACSAPCGNSGTQTRTASGCGAPGPETQACNLFCHNGGTPLASSCSCPLDFWGTCCETLSAIAGRAFEPHSTRTVLSSPSLCDRKLAKGNVKRRESANVTLGSRRERRGSAQRASWSLSPLRLFGFEPVQNRHRHGESADNGDPTIYINERSKTQRSRERAASAVSTIKVIRAPKVGSKGRSECPRSAQWSQLAAARHRSDPDSRSWRCTD</sequence>
<name>A0A8K0EP20_BRALA</name>
<evidence type="ECO:0000313" key="3">
    <source>
        <dbReference type="EMBL" id="CAH1259113.1"/>
    </source>
</evidence>
<keyword evidence="2" id="KW-0732">Signal</keyword>
<protein>
    <submittedName>
        <fullName evidence="3">Hypp2156 protein</fullName>
    </submittedName>
</protein>
<accession>A0A8K0EP20</accession>
<feature type="compositionally biased region" description="Basic and acidic residues" evidence="1">
    <location>
        <begin position="292"/>
        <end position="305"/>
    </location>
</feature>
<dbReference type="AlphaFoldDB" id="A0A8K0EP20"/>